<name>A0A0N7LXE1_9RHOB</name>
<keyword evidence="10" id="KW-1185">Reference proteome</keyword>
<proteinExistence type="inferred from homology"/>
<evidence type="ECO:0000313" key="11">
    <source>
        <dbReference type="Proteomes" id="UP000051887"/>
    </source>
</evidence>
<evidence type="ECO:0000256" key="2">
    <source>
        <dbReference type="ARBA" id="ARBA00015915"/>
    </source>
</evidence>
<gene>
    <name evidence="9" type="primary">znuA</name>
    <name evidence="8" type="ORF">TL5118_01207</name>
    <name evidence="9" type="ORF">TL5120_01437</name>
</gene>
<dbReference type="EMBL" id="CYSB01000024">
    <property type="protein sequence ID" value="CUH65186.1"/>
    <property type="molecule type" value="Genomic_DNA"/>
</dbReference>
<protein>
    <recommendedName>
        <fullName evidence="2">High-affinity zinc uptake system protein ZnuA</fullName>
    </recommendedName>
</protein>
<dbReference type="PANTHER" id="PTHR42953:SF3">
    <property type="entry name" value="HIGH-AFFINITY ZINC UPTAKE SYSTEM PROTEIN ZNUA"/>
    <property type="match status" value="1"/>
</dbReference>
<dbReference type="InterPro" id="IPR006127">
    <property type="entry name" value="ZnuA-like"/>
</dbReference>
<evidence type="ECO:0000256" key="7">
    <source>
        <dbReference type="SAM" id="SignalP"/>
    </source>
</evidence>
<evidence type="ECO:0000313" key="8">
    <source>
        <dbReference type="EMBL" id="CUH65186.1"/>
    </source>
</evidence>
<organism evidence="9 11">
    <name type="scientific">Thalassovita autumnalis</name>
    <dbReference type="NCBI Taxonomy" id="2072972"/>
    <lineage>
        <taxon>Bacteria</taxon>
        <taxon>Pseudomonadati</taxon>
        <taxon>Pseudomonadota</taxon>
        <taxon>Alphaproteobacteria</taxon>
        <taxon>Rhodobacterales</taxon>
        <taxon>Roseobacteraceae</taxon>
        <taxon>Thalassovita</taxon>
    </lineage>
</organism>
<keyword evidence="5" id="KW-0406">Ion transport</keyword>
<dbReference type="RefSeq" id="WP_058242954.1">
    <property type="nucleotide sequence ID" value="NZ_CYSB01000024.1"/>
</dbReference>
<dbReference type="Pfam" id="PF01297">
    <property type="entry name" value="ZnuA"/>
    <property type="match status" value="1"/>
</dbReference>
<dbReference type="GO" id="GO:0006829">
    <property type="term" value="P:zinc ion transport"/>
    <property type="evidence" value="ECO:0007669"/>
    <property type="project" value="UniProtKB-KW"/>
</dbReference>
<keyword evidence="4 7" id="KW-0732">Signal</keyword>
<evidence type="ECO:0000256" key="6">
    <source>
        <dbReference type="SAM" id="MobiDB-lite"/>
    </source>
</evidence>
<dbReference type="Gene3D" id="3.40.50.1980">
    <property type="entry name" value="Nitrogenase molybdenum iron protein domain"/>
    <property type="match status" value="3"/>
</dbReference>
<dbReference type="Proteomes" id="UP000051086">
    <property type="component" value="Unassembled WGS sequence"/>
</dbReference>
<sequence>MLRNSLPLSLSSAALLTATTALADVPRVMTDIAPVHALVAQVMGDLGAPDLLVDPGSSPHSYAMRPSQARALEKADLVFWIGEPLTPWLEGPLETLAAKAETLELLEAPGTIQFNFREAVVFAPAEGEEHEDHHDEHGHDEHAEHDDHAEGDHAEHDDHHDEHDDDHAHKDHDAHEHEEHGHEDEHAHEEEHADEKHDDHGHDDHDEHKDHDDHQEEHAGHDDHHDHGHDHDGLDPHAWLDPENGRIWLGVIADQLSALDPENAETYRANAAAGQEELAQLIGEIEAKLEPLDGQRFVVFHDAYQYFENRFHLKALGAISLGDAADPSPARIAEIQAAVRDSSITCVFSEPQYDPRLIRTVFEGVDVNTAELDPLGLSQPEGAALYPGLIRGLAEAVADCLK</sequence>
<accession>A0A0N7LXE1</accession>
<feature type="signal peptide" evidence="7">
    <location>
        <begin position="1"/>
        <end position="23"/>
    </location>
</feature>
<keyword evidence="3" id="KW-0813">Transport</keyword>
<feature type="compositionally biased region" description="Basic and acidic residues" evidence="6">
    <location>
        <begin position="130"/>
        <end position="238"/>
    </location>
</feature>
<evidence type="ECO:0000256" key="1">
    <source>
        <dbReference type="ARBA" id="ARBA00011028"/>
    </source>
</evidence>
<dbReference type="Proteomes" id="UP000051887">
    <property type="component" value="Unassembled WGS sequence"/>
</dbReference>
<dbReference type="InterPro" id="IPR050492">
    <property type="entry name" value="Bact_metal-bind_prot9"/>
</dbReference>
<dbReference type="EMBL" id="CYSC01000024">
    <property type="protein sequence ID" value="CUH71647.1"/>
    <property type="molecule type" value="Genomic_DNA"/>
</dbReference>
<reference evidence="9 11" key="1">
    <citation type="submission" date="2015-09" db="EMBL/GenBank/DDBJ databases">
        <authorList>
            <consortium name="Swine Surveillance"/>
        </authorList>
    </citation>
    <scope>NUCLEOTIDE SEQUENCE [LARGE SCALE GENOMIC DNA]</scope>
    <source>
        <strain evidence="9 11">5120</strain>
    </source>
</reference>
<keyword evidence="5" id="KW-0864">Zinc transport</keyword>
<dbReference type="AlphaFoldDB" id="A0A0N7LXE1"/>
<keyword evidence="5" id="KW-0862">Zinc</keyword>
<evidence type="ECO:0000256" key="5">
    <source>
        <dbReference type="ARBA" id="ARBA00022906"/>
    </source>
</evidence>
<evidence type="ECO:0000313" key="10">
    <source>
        <dbReference type="Proteomes" id="UP000051086"/>
    </source>
</evidence>
<evidence type="ECO:0000313" key="9">
    <source>
        <dbReference type="EMBL" id="CUH71647.1"/>
    </source>
</evidence>
<feature type="region of interest" description="Disordered" evidence="6">
    <location>
        <begin position="126"/>
        <end position="238"/>
    </location>
</feature>
<dbReference type="PANTHER" id="PTHR42953">
    <property type="entry name" value="HIGH-AFFINITY ZINC UPTAKE SYSTEM PROTEIN ZNUA-RELATED"/>
    <property type="match status" value="1"/>
</dbReference>
<feature type="chain" id="PRO_5009790951" description="High-affinity zinc uptake system protein ZnuA" evidence="7">
    <location>
        <begin position="24"/>
        <end position="402"/>
    </location>
</feature>
<reference evidence="8 10" key="2">
    <citation type="submission" date="2015-09" db="EMBL/GenBank/DDBJ databases">
        <authorList>
            <person name="Rodrigo-Torres L."/>
            <person name="Arahal D.R."/>
        </authorList>
    </citation>
    <scope>NUCLEOTIDE SEQUENCE [LARGE SCALE GENOMIC DNA]</scope>
    <source>
        <strain evidence="8 10">CECT 5118</strain>
    </source>
</reference>
<dbReference type="GO" id="GO:0046872">
    <property type="term" value="F:metal ion binding"/>
    <property type="evidence" value="ECO:0007669"/>
    <property type="project" value="InterPro"/>
</dbReference>
<dbReference type="SUPFAM" id="SSF53807">
    <property type="entry name" value="Helical backbone' metal receptor"/>
    <property type="match status" value="1"/>
</dbReference>
<evidence type="ECO:0000256" key="3">
    <source>
        <dbReference type="ARBA" id="ARBA00022448"/>
    </source>
</evidence>
<comment type="similarity">
    <text evidence="1">Belongs to the bacterial solute-binding protein 9 family.</text>
</comment>
<evidence type="ECO:0000256" key="4">
    <source>
        <dbReference type="ARBA" id="ARBA00022729"/>
    </source>
</evidence>